<evidence type="ECO:0000313" key="3">
    <source>
        <dbReference type="Proteomes" id="UP001596191"/>
    </source>
</evidence>
<feature type="domain" description="DUF4440" evidence="1">
    <location>
        <begin position="5"/>
        <end position="112"/>
    </location>
</feature>
<name>A0ABW1TK49_9LACO</name>
<keyword evidence="3" id="KW-1185">Reference proteome</keyword>
<gene>
    <name evidence="2" type="ORF">ACFQET_01300</name>
</gene>
<comment type="caution">
    <text evidence="2">The sequence shown here is derived from an EMBL/GenBank/DDBJ whole genome shotgun (WGS) entry which is preliminary data.</text>
</comment>
<dbReference type="SUPFAM" id="SSF54427">
    <property type="entry name" value="NTF2-like"/>
    <property type="match status" value="1"/>
</dbReference>
<dbReference type="InterPro" id="IPR032710">
    <property type="entry name" value="NTF2-like_dom_sf"/>
</dbReference>
<dbReference type="Proteomes" id="UP001596191">
    <property type="component" value="Unassembled WGS sequence"/>
</dbReference>
<protein>
    <submittedName>
        <fullName evidence="2">Nuclear transport factor 2 family protein</fullName>
    </submittedName>
</protein>
<dbReference type="Gene3D" id="3.10.450.50">
    <property type="match status" value="1"/>
</dbReference>
<evidence type="ECO:0000313" key="2">
    <source>
        <dbReference type="EMBL" id="MFC6274151.1"/>
    </source>
</evidence>
<dbReference type="RefSeq" id="WP_125638213.1">
    <property type="nucleotide sequence ID" value="NZ_JBHSSJ010000001.1"/>
</dbReference>
<accession>A0ABW1TK49</accession>
<reference evidence="3" key="1">
    <citation type="journal article" date="2019" name="Int. J. Syst. Evol. Microbiol.">
        <title>The Global Catalogue of Microorganisms (GCM) 10K type strain sequencing project: providing services to taxonomists for standard genome sequencing and annotation.</title>
        <authorList>
            <consortium name="The Broad Institute Genomics Platform"/>
            <consortium name="The Broad Institute Genome Sequencing Center for Infectious Disease"/>
            <person name="Wu L."/>
            <person name="Ma J."/>
        </authorList>
    </citation>
    <scope>NUCLEOTIDE SEQUENCE [LARGE SCALE GENOMIC DNA]</scope>
    <source>
        <strain evidence="3">CCM 8907</strain>
    </source>
</reference>
<evidence type="ECO:0000259" key="1">
    <source>
        <dbReference type="Pfam" id="PF14534"/>
    </source>
</evidence>
<proteinExistence type="predicted"/>
<dbReference type="EMBL" id="JBHSSJ010000001">
    <property type="protein sequence ID" value="MFC6274151.1"/>
    <property type="molecule type" value="Genomic_DNA"/>
</dbReference>
<dbReference type="Pfam" id="PF14534">
    <property type="entry name" value="DUF4440"/>
    <property type="match status" value="1"/>
</dbReference>
<sequence>MEKTILQLYRDYNAALATNDVRALDKLLATDFTLTHMTGVAQSRQEWLTEMSQGTMRYFSSVEERVAATETATGWQVVGDNHIEASIHGSGRYAWPLHSVLTIERSADHWQIRQVVVTTF</sequence>
<dbReference type="InterPro" id="IPR027843">
    <property type="entry name" value="DUF4440"/>
</dbReference>
<organism evidence="2 3">
    <name type="scientific">Levilactobacillus tangyuanensis</name>
    <dbReference type="NCBI Taxonomy" id="2486021"/>
    <lineage>
        <taxon>Bacteria</taxon>
        <taxon>Bacillati</taxon>
        <taxon>Bacillota</taxon>
        <taxon>Bacilli</taxon>
        <taxon>Lactobacillales</taxon>
        <taxon>Lactobacillaceae</taxon>
        <taxon>Levilactobacillus</taxon>
    </lineage>
</organism>